<dbReference type="Pfam" id="PF00668">
    <property type="entry name" value="Condensation"/>
    <property type="match status" value="1"/>
</dbReference>
<dbReference type="InterPro" id="IPR010071">
    <property type="entry name" value="AA_adenyl_dom"/>
</dbReference>
<feature type="region of interest" description="Disordered" evidence="4">
    <location>
        <begin position="1511"/>
        <end position="1719"/>
    </location>
</feature>
<evidence type="ECO:0000256" key="4">
    <source>
        <dbReference type="SAM" id="MobiDB-lite"/>
    </source>
</evidence>
<organism evidence="6 7">
    <name type="scientific">Phytohabitans rumicis</name>
    <dbReference type="NCBI Taxonomy" id="1076125"/>
    <lineage>
        <taxon>Bacteria</taxon>
        <taxon>Bacillati</taxon>
        <taxon>Actinomycetota</taxon>
        <taxon>Actinomycetes</taxon>
        <taxon>Micromonosporales</taxon>
        <taxon>Micromonosporaceae</taxon>
    </lineage>
</organism>
<dbReference type="GO" id="GO:0031177">
    <property type="term" value="F:phosphopantetheine binding"/>
    <property type="evidence" value="ECO:0007669"/>
    <property type="project" value="InterPro"/>
</dbReference>
<feature type="compositionally biased region" description="Basic residues" evidence="4">
    <location>
        <begin position="1611"/>
        <end position="1624"/>
    </location>
</feature>
<dbReference type="CDD" id="cd19531">
    <property type="entry name" value="LCL_NRPS-like"/>
    <property type="match status" value="1"/>
</dbReference>
<accession>A0A6V8L075</accession>
<evidence type="ECO:0000256" key="3">
    <source>
        <dbReference type="ARBA" id="ARBA00022553"/>
    </source>
</evidence>
<dbReference type="EMBL" id="BLPG01000001">
    <property type="protein sequence ID" value="GFJ87487.1"/>
    <property type="molecule type" value="Genomic_DNA"/>
</dbReference>
<dbReference type="SUPFAM" id="SSF47336">
    <property type="entry name" value="ACP-like"/>
    <property type="match status" value="1"/>
</dbReference>
<dbReference type="FunFam" id="3.40.50.12780:FF:000012">
    <property type="entry name" value="Non-ribosomal peptide synthetase"/>
    <property type="match status" value="1"/>
</dbReference>
<comment type="caution">
    <text evidence="6">The sequence shown here is derived from an EMBL/GenBank/DDBJ whole genome shotgun (WGS) entry which is preliminary data.</text>
</comment>
<dbReference type="GO" id="GO:0044550">
    <property type="term" value="P:secondary metabolite biosynthetic process"/>
    <property type="evidence" value="ECO:0007669"/>
    <property type="project" value="TreeGrafter"/>
</dbReference>
<reference evidence="6 7" key="1">
    <citation type="submission" date="2020-03" db="EMBL/GenBank/DDBJ databases">
        <title>Whole genome shotgun sequence of Phytohabitans rumicis NBRC 108638.</title>
        <authorList>
            <person name="Komaki H."/>
            <person name="Tamura T."/>
        </authorList>
    </citation>
    <scope>NUCLEOTIDE SEQUENCE [LARGE SCALE GENOMIC DNA]</scope>
    <source>
        <strain evidence="6 7">NBRC 108638</strain>
    </source>
</reference>
<proteinExistence type="predicted"/>
<dbReference type="Gene3D" id="1.10.1200.10">
    <property type="entry name" value="ACP-like"/>
    <property type="match status" value="1"/>
</dbReference>
<feature type="compositionally biased region" description="Low complexity" evidence="4">
    <location>
        <begin position="1591"/>
        <end position="1608"/>
    </location>
</feature>
<feature type="region of interest" description="Disordered" evidence="4">
    <location>
        <begin position="1754"/>
        <end position="1798"/>
    </location>
</feature>
<reference evidence="6 7" key="2">
    <citation type="submission" date="2020-03" db="EMBL/GenBank/DDBJ databases">
        <authorList>
            <person name="Ichikawa N."/>
            <person name="Kimura A."/>
            <person name="Kitahashi Y."/>
            <person name="Uohara A."/>
        </authorList>
    </citation>
    <scope>NUCLEOTIDE SEQUENCE [LARGE SCALE GENOMIC DNA]</scope>
    <source>
        <strain evidence="6 7">NBRC 108638</strain>
    </source>
</reference>
<dbReference type="InterPro" id="IPR009081">
    <property type="entry name" value="PP-bd_ACP"/>
</dbReference>
<dbReference type="Gene3D" id="3.40.50.12780">
    <property type="entry name" value="N-terminal domain of ligase-like"/>
    <property type="match status" value="2"/>
</dbReference>
<name>A0A6V8L075_9ACTN</name>
<dbReference type="GO" id="GO:0008610">
    <property type="term" value="P:lipid biosynthetic process"/>
    <property type="evidence" value="ECO:0007669"/>
    <property type="project" value="UniProtKB-ARBA"/>
</dbReference>
<feature type="compositionally biased region" description="Polar residues" evidence="4">
    <location>
        <begin position="1552"/>
        <end position="1565"/>
    </location>
</feature>
<dbReference type="SUPFAM" id="SSF56801">
    <property type="entry name" value="Acetyl-CoA synthetase-like"/>
    <property type="match status" value="2"/>
</dbReference>
<dbReference type="PROSITE" id="PS00455">
    <property type="entry name" value="AMP_BINDING"/>
    <property type="match status" value="2"/>
</dbReference>
<evidence type="ECO:0000313" key="6">
    <source>
        <dbReference type="EMBL" id="GFJ87487.1"/>
    </source>
</evidence>
<dbReference type="GO" id="GO:0003824">
    <property type="term" value="F:catalytic activity"/>
    <property type="evidence" value="ECO:0007669"/>
    <property type="project" value="InterPro"/>
</dbReference>
<sequence length="2045" mass="216328">MGTSRNTREPGGQVAAGRARELPDLALIDLVRRQAARTPRAVAVRHGADHLTYEELLRRAGRVAVRLRRRGAGPGAVVAVRVGRSADMLAVLLGVSACGAAYLPIDPGDPAARVAHVLADSGTSLVVTEPGLAPAGVPALHAADLLTGTEPGEAEHGPVRVDPGSPAYVLYTSGSTGRPKGVVVPHRALVNFLLWARDLVDAGPAHVWLALTALSFDISALELYLPLISGGSCVIAGAAQARDGDAAAELIRAHGVTHVQATPSGWRVLLTADVPPVVALAGGEPLPARLARQLRSRVSRLVNVYGPTETTIWSTSWEVPAEPGPIRIGLPIDNTTLHVLDAAGEPAASGELLIGGAGVADGYLGRPALTAERFVPDPAGPPGARLYRTGDLVRYCADGTLQFAGRADNQVKLRGHRIELGEIEAVLEEHPAVRQAVVKVQGELMAAFVVGSADGLREHAARRLPSYMVPALVSEVDRLPLTPNGKVDRRALPDIRVPSGAGAPAGDPLERTVAQAFAEALDLDAVGADDDFFQLGGTSLTGAVVSAALRGRLALDVRSHVLFTHPTPAALAAWLRDEAVPAAQVTPSGATEYPLSPLQFRIWLSHSLDPASTMYTVPLVLDMRGDLDRAVLRSAVRELARRHTTLRTVVEARDSGPVARVLDTLPELEVAQRPDGVFDASSEAFLRRPFDLAADPPLRALLLTAPDRHRLVLALHHLAVDGRSTEIILAELGELYDALLRGSPPRLPAAPDFADAARRQATQIDDGQLDFWRDHLSGARPARLPVDVARRPAGVGPHRARDLPPEVRVAIERLARRCGTTSFVVLLAAFGTLLGRWTGQRDVCVGVPVSRRDGPGAASTVGFFINTVAVRIGLDGTASFAELAARLGERWARIQANADVPFDRVLAATGLERPFSVWFNHLGAPESAPSMTGVRTGMAPPVPHPAIYDLNVYLTDDGERLAVTVVGDAATFPAELAAAVLDQYEQVLTALVADPGRDPSRFPLRVAETGPPRTEALPAARAVRELAGRMATGGAAVAGERGIRSAAELHEDARRVAAALQRAGVVRGATVAVVATRSAALPSLLLGSWLAGCRHAVLDPALPALRLAASVASVAPAAVLSHRDEPAARDLVRAGGGPALIGITDAGEVCVEGAAPPHAPRGGAGHILFTSGTTSGPKAVVAGPGPLVHFLDWYCRAFALCARDRFALLAGLGHDPVLRDVFTPLWCGGRLHVPPAGLSPRDLLSWLAAERITVVNLTPQLSRMLAGAAEATGLRLPGLRLACLSGDQVTPRDVRDLLGLAPGTEVVLGYGATETPQLPSLRVVTMRDAQRWADRRGWGATLPLGPGAPGAELAVVTAAGHPAATGEVGQIVVRGRHLALGYLDAELTRARFTADPAPGVRRFETRDAGRRLPDGTIEFLGRLDADEVKIRGHRVAPAEVDAALRDHPRVRECVTHAQRIGADLELVCHIRTTDGAPIGVAEVRAHLTPRLPGPTIPTLVMHMDSFPLTPNGKVDHAALPAPVTGRPGPAPSGPDGVNDLERLVRDVWGPCSGSTSVPRTTSSTWAAPRCGWPPSTPPCMRSSGARSRCWPSTSTRPPEPSPATSAETARPRRGRPGRAPRRPPRSATGGSPPGAPADPARPDPEAVLPRPVAGAEPRGREHRSSDHRRAHRLQELVPVAERAGRRRDQELGGARGGERLGPRAHLGIVADGTEGPDHRLIGAARGELRAEPAGGEEPLVRGHSQIVGEIVAEPRPLDHGVGGNRRGEQHGHVETGAPGPAPVGTAFQPAPQRRHGSVPQILGGAHRQHHPVGELSRQLEHPRAERAQIHRNVRPPALRRRVEDVPAEPGTVVVGLAVPDRVEHDPQVLPHGRDGGRRGARAHHPLAHPAEPEAEPEREPPAGQLVQGQRRGRHHDRRPRVQGQDRAAERHPFGAGRQRGQHGADVPPAGHLDQPQRGDTLVFDEVGPLQRLRHREALRLQDYADAGLHATRFRRLSGRMSVHTTSMWARQSTFVPCLPATVQPGGSSRSAGQIEYCSSSLTTTS</sequence>
<dbReference type="Pfam" id="PF00550">
    <property type="entry name" value="PP-binding"/>
    <property type="match status" value="1"/>
</dbReference>
<feature type="compositionally biased region" description="Basic residues" evidence="4">
    <location>
        <begin position="1910"/>
        <end position="1920"/>
    </location>
</feature>
<feature type="region of interest" description="Disordered" evidence="4">
    <location>
        <begin position="2022"/>
        <end position="2045"/>
    </location>
</feature>
<feature type="compositionally biased region" description="Basic and acidic residues" evidence="4">
    <location>
        <begin position="1682"/>
        <end position="1701"/>
    </location>
</feature>
<dbReference type="InterPro" id="IPR020806">
    <property type="entry name" value="PKS_PP-bd"/>
</dbReference>
<keyword evidence="7" id="KW-1185">Reference proteome</keyword>
<dbReference type="GO" id="GO:0043041">
    <property type="term" value="P:amino acid activation for nonribosomal peptide biosynthetic process"/>
    <property type="evidence" value="ECO:0007669"/>
    <property type="project" value="TreeGrafter"/>
</dbReference>
<dbReference type="Proteomes" id="UP000482960">
    <property type="component" value="Unassembled WGS sequence"/>
</dbReference>
<evidence type="ECO:0000256" key="1">
    <source>
        <dbReference type="ARBA" id="ARBA00001957"/>
    </source>
</evidence>
<dbReference type="InterPro" id="IPR020845">
    <property type="entry name" value="AMP-binding_CS"/>
</dbReference>
<dbReference type="InterPro" id="IPR001242">
    <property type="entry name" value="Condensation_dom"/>
</dbReference>
<feature type="region of interest" description="Disordered" evidence="4">
    <location>
        <begin position="1862"/>
        <end position="1960"/>
    </location>
</feature>
<feature type="compositionally biased region" description="Polar residues" evidence="4">
    <location>
        <begin position="2024"/>
        <end position="2045"/>
    </location>
</feature>
<evidence type="ECO:0000313" key="7">
    <source>
        <dbReference type="Proteomes" id="UP000482960"/>
    </source>
</evidence>
<dbReference type="SMART" id="SM00823">
    <property type="entry name" value="PKS_PP"/>
    <property type="match status" value="1"/>
</dbReference>
<dbReference type="Gene3D" id="3.30.559.30">
    <property type="entry name" value="Nonribosomal peptide synthetase, condensation domain"/>
    <property type="match status" value="1"/>
</dbReference>
<dbReference type="PANTHER" id="PTHR45527:SF1">
    <property type="entry name" value="FATTY ACID SYNTHASE"/>
    <property type="match status" value="1"/>
</dbReference>
<dbReference type="PROSITE" id="PS50075">
    <property type="entry name" value="CARRIER"/>
    <property type="match status" value="1"/>
</dbReference>
<dbReference type="InterPro" id="IPR045851">
    <property type="entry name" value="AMP-bd_C_sf"/>
</dbReference>
<dbReference type="InterPro" id="IPR023213">
    <property type="entry name" value="CAT-like_dom_sf"/>
</dbReference>
<dbReference type="InterPro" id="IPR036736">
    <property type="entry name" value="ACP-like_sf"/>
</dbReference>
<dbReference type="Pfam" id="PF13193">
    <property type="entry name" value="AMP-binding_C"/>
    <property type="match status" value="1"/>
</dbReference>
<dbReference type="InterPro" id="IPR042099">
    <property type="entry name" value="ANL_N_sf"/>
</dbReference>
<keyword evidence="2" id="KW-0596">Phosphopantetheine</keyword>
<dbReference type="NCBIfam" id="TIGR01733">
    <property type="entry name" value="AA-adenyl-dom"/>
    <property type="match status" value="1"/>
</dbReference>
<gene>
    <name evidence="6" type="ORF">Prum_011290</name>
</gene>
<evidence type="ECO:0000256" key="2">
    <source>
        <dbReference type="ARBA" id="ARBA00022450"/>
    </source>
</evidence>
<feature type="compositionally biased region" description="Basic and acidic residues" evidence="4">
    <location>
        <begin position="1862"/>
        <end position="1877"/>
    </location>
</feature>
<protein>
    <recommendedName>
        <fullName evidence="5">Carrier domain-containing protein</fullName>
    </recommendedName>
</protein>
<dbReference type="PANTHER" id="PTHR45527">
    <property type="entry name" value="NONRIBOSOMAL PEPTIDE SYNTHETASE"/>
    <property type="match status" value="1"/>
</dbReference>
<keyword evidence="3" id="KW-0597">Phosphoprotein</keyword>
<dbReference type="Gene3D" id="3.30.559.10">
    <property type="entry name" value="Chloramphenicol acetyltransferase-like domain"/>
    <property type="match status" value="1"/>
</dbReference>
<feature type="domain" description="Carrier" evidence="5">
    <location>
        <begin position="504"/>
        <end position="579"/>
    </location>
</feature>
<dbReference type="Gene3D" id="3.30.300.30">
    <property type="match status" value="2"/>
</dbReference>
<dbReference type="InterPro" id="IPR025110">
    <property type="entry name" value="AMP-bd_C"/>
</dbReference>
<dbReference type="SUPFAM" id="SSF52777">
    <property type="entry name" value="CoA-dependent acyltransferases"/>
    <property type="match status" value="2"/>
</dbReference>
<evidence type="ECO:0000259" key="5">
    <source>
        <dbReference type="PROSITE" id="PS50075"/>
    </source>
</evidence>
<dbReference type="Pfam" id="PF00501">
    <property type="entry name" value="AMP-binding"/>
    <property type="match status" value="2"/>
</dbReference>
<comment type="cofactor">
    <cofactor evidence="1">
        <name>pantetheine 4'-phosphate</name>
        <dbReference type="ChEBI" id="CHEBI:47942"/>
    </cofactor>
</comment>
<dbReference type="InterPro" id="IPR000873">
    <property type="entry name" value="AMP-dep_synth/lig_dom"/>
</dbReference>
<dbReference type="GO" id="GO:0005737">
    <property type="term" value="C:cytoplasm"/>
    <property type="evidence" value="ECO:0007669"/>
    <property type="project" value="TreeGrafter"/>
</dbReference>